<evidence type="ECO:0000313" key="2">
    <source>
        <dbReference type="EMBL" id="CAL5979457.1"/>
    </source>
</evidence>
<comment type="caution">
    <text evidence="2">The sequence shown here is derived from an EMBL/GenBank/DDBJ whole genome shotgun (WGS) entry which is preliminary data.</text>
</comment>
<dbReference type="EMBL" id="CAXDID020000011">
    <property type="protein sequence ID" value="CAL5979457.1"/>
    <property type="molecule type" value="Genomic_DNA"/>
</dbReference>
<feature type="coiled-coil region" evidence="1">
    <location>
        <begin position="292"/>
        <end position="337"/>
    </location>
</feature>
<evidence type="ECO:0000313" key="3">
    <source>
        <dbReference type="Proteomes" id="UP001642409"/>
    </source>
</evidence>
<sequence length="379" mass="44844">MEYLALCQMGIDAEDLELPNFQNLLQMYVDKDIAQLYYDAYLAKSQQLQQQYQDRLHQLENSPSDLELILMNKSFPNLLKSKPDLTPEQKAAELKKQLSIEINNVQIQMQRDKRAKEITEQTQKKTVKTAEKGEISYPFETTAKVIRIDTQQKTQLQQANFQRRTEQKAERDKELMLKVTTQPTPASERMRLVQSQCKMTDTLENRSQRIQQNLLIQQQNEQQRLQALDQRVKQPSFFRQADHTSNFLQKYQNRMIQSYNSAQQTLKNKINAQEQFKTNQLNLETKQKERAESIKQQNANKYKEELEIYENKRKIAANRQKERANKTEEKIKTQREIPRKYQAVLGIQKKKEYQKMLNETKNAILQGKGEDAFMTEILE</sequence>
<name>A0ABP1GZ23_9EUKA</name>
<gene>
    <name evidence="2" type="ORF">HINF_LOCUS5604</name>
</gene>
<accession>A0ABP1GZ23</accession>
<keyword evidence="3" id="KW-1185">Reference proteome</keyword>
<evidence type="ECO:0000256" key="1">
    <source>
        <dbReference type="SAM" id="Coils"/>
    </source>
</evidence>
<proteinExistence type="predicted"/>
<keyword evidence="1" id="KW-0175">Coiled coil</keyword>
<reference evidence="2 3" key="1">
    <citation type="submission" date="2024-07" db="EMBL/GenBank/DDBJ databases">
        <authorList>
            <person name="Akdeniz Z."/>
        </authorList>
    </citation>
    <scope>NUCLEOTIDE SEQUENCE [LARGE SCALE GENOMIC DNA]</scope>
</reference>
<dbReference type="Proteomes" id="UP001642409">
    <property type="component" value="Unassembled WGS sequence"/>
</dbReference>
<protein>
    <submittedName>
        <fullName evidence="2">Hypothetical_protein</fullName>
    </submittedName>
</protein>
<organism evidence="2 3">
    <name type="scientific">Hexamita inflata</name>
    <dbReference type="NCBI Taxonomy" id="28002"/>
    <lineage>
        <taxon>Eukaryota</taxon>
        <taxon>Metamonada</taxon>
        <taxon>Diplomonadida</taxon>
        <taxon>Hexamitidae</taxon>
        <taxon>Hexamitinae</taxon>
        <taxon>Hexamita</taxon>
    </lineage>
</organism>